<proteinExistence type="predicted"/>
<name>A0A0R1DK54_DROYA</name>
<reference evidence="2 3" key="1">
    <citation type="journal article" date="2007" name="Nature">
        <title>Evolution of genes and genomes on the Drosophila phylogeny.</title>
        <authorList>
            <consortium name="Drosophila 12 Genomes Consortium"/>
            <person name="Clark A.G."/>
            <person name="Eisen M.B."/>
            <person name="Smith D.R."/>
            <person name="Bergman C.M."/>
            <person name="Oliver B."/>
            <person name="Markow T.A."/>
            <person name="Kaufman T.C."/>
            <person name="Kellis M."/>
            <person name="Gelbart W."/>
            <person name="Iyer V.N."/>
            <person name="Pollard D.A."/>
            <person name="Sackton T.B."/>
            <person name="Larracuente A.M."/>
            <person name="Singh N.D."/>
            <person name="Abad J.P."/>
            <person name="Abt D.N."/>
            <person name="Adryan B."/>
            <person name="Aguade M."/>
            <person name="Akashi H."/>
            <person name="Anderson W.W."/>
            <person name="Aquadro C.F."/>
            <person name="Ardell D.H."/>
            <person name="Arguello R."/>
            <person name="Artieri C.G."/>
            <person name="Barbash D.A."/>
            <person name="Barker D."/>
            <person name="Barsanti P."/>
            <person name="Batterham P."/>
            <person name="Batzoglou S."/>
            <person name="Begun D."/>
            <person name="Bhutkar A."/>
            <person name="Blanco E."/>
            <person name="Bosak S.A."/>
            <person name="Bradley R.K."/>
            <person name="Brand A.D."/>
            <person name="Brent M.R."/>
            <person name="Brooks A.N."/>
            <person name="Brown R.H."/>
            <person name="Butlin R.K."/>
            <person name="Caggese C."/>
            <person name="Calvi B.R."/>
            <person name="Bernardo de Carvalho A."/>
            <person name="Caspi A."/>
            <person name="Castrezana S."/>
            <person name="Celniker S.E."/>
            <person name="Chang J.L."/>
            <person name="Chapple C."/>
            <person name="Chatterji S."/>
            <person name="Chinwalla A."/>
            <person name="Civetta A."/>
            <person name="Clifton S.W."/>
            <person name="Comeron J.M."/>
            <person name="Costello J.C."/>
            <person name="Coyne J.A."/>
            <person name="Daub J."/>
            <person name="David R.G."/>
            <person name="Delcher A.L."/>
            <person name="Delehaunty K."/>
            <person name="Do C.B."/>
            <person name="Ebling H."/>
            <person name="Edwards K."/>
            <person name="Eickbush T."/>
            <person name="Evans J.D."/>
            <person name="Filipski A."/>
            <person name="Findeiss S."/>
            <person name="Freyhult E."/>
            <person name="Fulton L."/>
            <person name="Fulton R."/>
            <person name="Garcia A.C."/>
            <person name="Gardiner A."/>
            <person name="Garfield D.A."/>
            <person name="Garvin B.E."/>
            <person name="Gibson G."/>
            <person name="Gilbert D."/>
            <person name="Gnerre S."/>
            <person name="Godfrey J."/>
            <person name="Good R."/>
            <person name="Gotea V."/>
            <person name="Gravely B."/>
            <person name="Greenberg A.J."/>
            <person name="Griffiths-Jones S."/>
            <person name="Gross S."/>
            <person name="Guigo R."/>
            <person name="Gustafson E.A."/>
            <person name="Haerty W."/>
            <person name="Hahn M.W."/>
            <person name="Halligan D.L."/>
            <person name="Halpern A.L."/>
            <person name="Halter G.M."/>
            <person name="Han M.V."/>
            <person name="Heger A."/>
            <person name="Hillier L."/>
            <person name="Hinrichs A.S."/>
            <person name="Holmes I."/>
            <person name="Hoskins R.A."/>
            <person name="Hubisz M.J."/>
            <person name="Hultmark D."/>
            <person name="Huntley M.A."/>
            <person name="Jaffe D.B."/>
            <person name="Jagadeeshan S."/>
            <person name="Jeck W.R."/>
            <person name="Johnson J."/>
            <person name="Jones C.D."/>
            <person name="Jordan W.C."/>
            <person name="Karpen G.H."/>
            <person name="Kataoka E."/>
            <person name="Keightley P.D."/>
            <person name="Kheradpour P."/>
            <person name="Kirkness E.F."/>
            <person name="Koerich L.B."/>
            <person name="Kristiansen K."/>
            <person name="Kudrna D."/>
            <person name="Kulathinal R.J."/>
            <person name="Kumar S."/>
            <person name="Kwok R."/>
            <person name="Lander E."/>
            <person name="Langley C.H."/>
            <person name="Lapoint R."/>
            <person name="Lazzaro B.P."/>
            <person name="Lee S.J."/>
            <person name="Levesque L."/>
            <person name="Li R."/>
            <person name="Lin C.F."/>
            <person name="Lin M.F."/>
            <person name="Lindblad-Toh K."/>
            <person name="Llopart A."/>
            <person name="Long M."/>
            <person name="Low L."/>
            <person name="Lozovsky E."/>
            <person name="Lu J."/>
            <person name="Luo M."/>
            <person name="Machado C.A."/>
            <person name="Makalowski W."/>
            <person name="Marzo M."/>
            <person name="Matsuda M."/>
            <person name="Matzkin L."/>
            <person name="McAllister B."/>
            <person name="McBride C.S."/>
            <person name="McKernan B."/>
            <person name="McKernan K."/>
            <person name="Mendez-Lago M."/>
            <person name="Minx P."/>
            <person name="Mollenhauer M.U."/>
            <person name="Montooth K."/>
            <person name="Mount S.M."/>
            <person name="Mu X."/>
            <person name="Myers E."/>
            <person name="Negre B."/>
            <person name="Newfeld S."/>
            <person name="Nielsen R."/>
            <person name="Noor M.A."/>
            <person name="O'Grady P."/>
            <person name="Pachter L."/>
            <person name="Papaceit M."/>
            <person name="Parisi M.J."/>
            <person name="Parisi M."/>
            <person name="Parts L."/>
            <person name="Pedersen J.S."/>
            <person name="Pesole G."/>
            <person name="Phillippy A.M."/>
            <person name="Ponting C.P."/>
            <person name="Pop M."/>
            <person name="Porcelli D."/>
            <person name="Powell J.R."/>
            <person name="Prohaska S."/>
            <person name="Pruitt K."/>
            <person name="Puig M."/>
            <person name="Quesneville H."/>
            <person name="Ram K.R."/>
            <person name="Rand D."/>
            <person name="Rasmussen M.D."/>
            <person name="Reed L.K."/>
            <person name="Reenan R."/>
            <person name="Reily A."/>
            <person name="Remington K.A."/>
            <person name="Rieger T.T."/>
            <person name="Ritchie M.G."/>
            <person name="Robin C."/>
            <person name="Rogers Y.H."/>
            <person name="Rohde C."/>
            <person name="Rozas J."/>
            <person name="Rubenfield M.J."/>
            <person name="Ruiz A."/>
            <person name="Russo S."/>
            <person name="Salzberg S.L."/>
            <person name="Sanchez-Gracia A."/>
            <person name="Saranga D.J."/>
            <person name="Sato H."/>
            <person name="Schaeffer S.W."/>
            <person name="Schatz M.C."/>
            <person name="Schlenke T."/>
            <person name="Schwartz R."/>
            <person name="Segarra C."/>
            <person name="Singh R.S."/>
            <person name="Sirot L."/>
            <person name="Sirota M."/>
            <person name="Sisneros N.B."/>
            <person name="Smith C.D."/>
            <person name="Smith T.F."/>
            <person name="Spieth J."/>
            <person name="Stage D.E."/>
            <person name="Stark A."/>
            <person name="Stephan W."/>
            <person name="Strausberg R.L."/>
            <person name="Strempel S."/>
            <person name="Sturgill D."/>
            <person name="Sutton G."/>
            <person name="Sutton G.G."/>
            <person name="Tao W."/>
            <person name="Teichmann S."/>
            <person name="Tobari Y.N."/>
            <person name="Tomimura Y."/>
            <person name="Tsolas J.M."/>
            <person name="Valente V.L."/>
            <person name="Venter E."/>
            <person name="Venter J.C."/>
            <person name="Vicario S."/>
            <person name="Vieira F.G."/>
            <person name="Vilella A.J."/>
            <person name="Villasante A."/>
            <person name="Walenz B."/>
            <person name="Wang J."/>
            <person name="Wasserman M."/>
            <person name="Watts T."/>
            <person name="Wilson D."/>
            <person name="Wilson R.K."/>
            <person name="Wing R.A."/>
            <person name="Wolfner M.F."/>
            <person name="Wong A."/>
            <person name="Wong G.K."/>
            <person name="Wu C.I."/>
            <person name="Wu G."/>
            <person name="Yamamoto D."/>
            <person name="Yang H.P."/>
            <person name="Yang S.P."/>
            <person name="Yorke J.A."/>
            <person name="Yoshida K."/>
            <person name="Zdobnov E."/>
            <person name="Zhang P."/>
            <person name="Zhang Y."/>
            <person name="Zimin A.V."/>
            <person name="Baldwin J."/>
            <person name="Abdouelleil A."/>
            <person name="Abdulkadir J."/>
            <person name="Abebe A."/>
            <person name="Abera B."/>
            <person name="Abreu J."/>
            <person name="Acer S.C."/>
            <person name="Aftuck L."/>
            <person name="Alexander A."/>
            <person name="An P."/>
            <person name="Anderson E."/>
            <person name="Anderson S."/>
            <person name="Arachi H."/>
            <person name="Azer M."/>
            <person name="Bachantsang P."/>
            <person name="Barry A."/>
            <person name="Bayul T."/>
            <person name="Berlin A."/>
            <person name="Bessette D."/>
            <person name="Bloom T."/>
            <person name="Blye J."/>
            <person name="Boguslavskiy L."/>
            <person name="Bonnet C."/>
            <person name="Boukhgalter B."/>
            <person name="Bourzgui I."/>
            <person name="Brown A."/>
            <person name="Cahill P."/>
            <person name="Channer S."/>
            <person name="Cheshatsang Y."/>
            <person name="Chuda L."/>
            <person name="Citroen M."/>
            <person name="Collymore A."/>
            <person name="Cooke P."/>
            <person name="Costello M."/>
            <person name="D'Aco K."/>
            <person name="Daza R."/>
            <person name="De Haan G."/>
            <person name="DeGray S."/>
            <person name="DeMaso C."/>
            <person name="Dhargay N."/>
            <person name="Dooley K."/>
            <person name="Dooley E."/>
            <person name="Doricent M."/>
            <person name="Dorje P."/>
            <person name="Dorjee K."/>
            <person name="Dupes A."/>
            <person name="Elong R."/>
            <person name="Falk J."/>
            <person name="Farina A."/>
            <person name="Faro S."/>
            <person name="Ferguson D."/>
            <person name="Fisher S."/>
            <person name="Foley C.D."/>
            <person name="Franke A."/>
            <person name="Friedrich D."/>
            <person name="Gadbois L."/>
            <person name="Gearin G."/>
            <person name="Gearin C.R."/>
            <person name="Giannoukos G."/>
            <person name="Goode T."/>
            <person name="Graham J."/>
            <person name="Grandbois E."/>
            <person name="Grewal S."/>
            <person name="Gyaltsen K."/>
            <person name="Hafez N."/>
            <person name="Hagos B."/>
            <person name="Hall J."/>
            <person name="Henson C."/>
            <person name="Hollinger A."/>
            <person name="Honan T."/>
            <person name="Huard M.D."/>
            <person name="Hughes L."/>
            <person name="Hurhula B."/>
            <person name="Husby M.E."/>
            <person name="Kamat A."/>
            <person name="Kanga B."/>
            <person name="Kashin S."/>
            <person name="Khazanovich D."/>
            <person name="Kisner P."/>
            <person name="Lance K."/>
            <person name="Lara M."/>
            <person name="Lee W."/>
            <person name="Lennon N."/>
            <person name="Letendre F."/>
            <person name="LeVine R."/>
            <person name="Lipovsky A."/>
            <person name="Liu X."/>
            <person name="Liu J."/>
            <person name="Liu S."/>
            <person name="Lokyitsang T."/>
            <person name="Lokyitsang Y."/>
            <person name="Lubonja R."/>
            <person name="Lui A."/>
            <person name="MacDonald P."/>
            <person name="Magnisalis V."/>
            <person name="Maru K."/>
            <person name="Matthews C."/>
            <person name="McCusker W."/>
            <person name="McDonough S."/>
            <person name="Mehta T."/>
            <person name="Meldrim J."/>
            <person name="Meneus L."/>
            <person name="Mihai O."/>
            <person name="Mihalev A."/>
            <person name="Mihova T."/>
            <person name="Mittelman R."/>
            <person name="Mlenga V."/>
            <person name="Montmayeur A."/>
            <person name="Mulrain L."/>
            <person name="Navidi A."/>
            <person name="Naylor J."/>
            <person name="Negash T."/>
            <person name="Nguyen T."/>
            <person name="Nguyen N."/>
            <person name="Nicol R."/>
            <person name="Norbu C."/>
            <person name="Norbu N."/>
            <person name="Novod N."/>
            <person name="O'Neill B."/>
            <person name="Osman S."/>
            <person name="Markiewicz E."/>
            <person name="Oyono O.L."/>
            <person name="Patti C."/>
            <person name="Phunkhang P."/>
            <person name="Pierre F."/>
            <person name="Priest M."/>
            <person name="Raghuraman S."/>
            <person name="Rege F."/>
            <person name="Reyes R."/>
            <person name="Rise C."/>
            <person name="Rogov P."/>
            <person name="Ross K."/>
            <person name="Ryan E."/>
            <person name="Settipalli S."/>
            <person name="Shea T."/>
            <person name="Sherpa N."/>
            <person name="Shi L."/>
            <person name="Shih D."/>
            <person name="Sparrow T."/>
            <person name="Spaulding J."/>
            <person name="Stalker J."/>
            <person name="Stange-Thomann N."/>
            <person name="Stavropoulos S."/>
            <person name="Stone C."/>
            <person name="Strader C."/>
            <person name="Tesfaye S."/>
            <person name="Thomson T."/>
            <person name="Thoulutsang Y."/>
            <person name="Thoulutsang D."/>
            <person name="Topham K."/>
            <person name="Topping I."/>
            <person name="Tsamla T."/>
            <person name="Vassiliev H."/>
            <person name="Vo A."/>
            <person name="Wangchuk T."/>
            <person name="Wangdi T."/>
            <person name="Weiand M."/>
            <person name="Wilkinson J."/>
            <person name="Wilson A."/>
            <person name="Yadav S."/>
            <person name="Young G."/>
            <person name="Yu Q."/>
            <person name="Zembek L."/>
            <person name="Zhong D."/>
            <person name="Zimmer A."/>
            <person name="Zwirko Z."/>
            <person name="Jaffe D.B."/>
            <person name="Alvarez P."/>
            <person name="Brockman W."/>
            <person name="Butler J."/>
            <person name="Chin C."/>
            <person name="Gnerre S."/>
            <person name="Grabherr M."/>
            <person name="Kleber M."/>
            <person name="Mauceli E."/>
            <person name="MacCallum I."/>
        </authorList>
    </citation>
    <scope>NUCLEOTIDE SEQUENCE [LARGE SCALE GENOMIC DNA]</scope>
    <source>
        <strain evidence="3">Tai18E2 / Tucson 14021-0261.01</strain>
    </source>
</reference>
<evidence type="ECO:0000313" key="3">
    <source>
        <dbReference type="Proteomes" id="UP000002282"/>
    </source>
</evidence>
<keyword evidence="3" id="KW-1185">Reference proteome</keyword>
<accession>A0A0R1DK54</accession>
<gene>
    <name evidence="2" type="primary">Dyak\GE28333</name>
    <name evidence="2" type="synonym">GE28333</name>
    <name evidence="2" type="ORF">Dyak_GE28333</name>
</gene>
<dbReference type="OrthoDB" id="7872762at2759"/>
<feature type="region of interest" description="Disordered" evidence="1">
    <location>
        <begin position="1"/>
        <end position="51"/>
    </location>
</feature>
<reference evidence="2 3" key="2">
    <citation type="journal article" date="2007" name="PLoS Biol.">
        <title>Principles of genome evolution in the Drosophila melanogaster species group.</title>
        <authorList>
            <person name="Ranz J.M."/>
            <person name="Maurin D."/>
            <person name="Chan Y.S."/>
            <person name="von Grotthuss M."/>
            <person name="Hillier L.W."/>
            <person name="Roote J."/>
            <person name="Ashburner M."/>
            <person name="Bergman C.M."/>
        </authorList>
    </citation>
    <scope>NUCLEOTIDE SEQUENCE [LARGE SCALE GENOMIC DNA]</scope>
    <source>
        <strain evidence="3">Tai18E2 / Tucson 14021-0261.01</strain>
    </source>
</reference>
<evidence type="ECO:0000313" key="2">
    <source>
        <dbReference type="EMBL" id="KRJ97610.1"/>
    </source>
</evidence>
<protein>
    <submittedName>
        <fullName evidence="2">Uncharacterized protein</fullName>
    </submittedName>
</protein>
<dbReference type="EMBL" id="CM000157">
    <property type="protein sequence ID" value="KRJ97610.1"/>
    <property type="molecule type" value="Genomic_DNA"/>
</dbReference>
<dbReference type="Proteomes" id="UP000002282">
    <property type="component" value="Chromosome 2L"/>
</dbReference>
<feature type="compositionally biased region" description="Pro residues" evidence="1">
    <location>
        <begin position="1"/>
        <end position="10"/>
    </location>
</feature>
<sequence length="152" mass="17944">MGKKCTPPPRKPLKRLNGKVKRTVTPRGSATRRDMRSTPPMPVYRHPSAMERRTRSYSAFKNFINKFNRENPGKLRVEGVSIWRKMSLPERRLFQRSSTGQLHQNPSIHTQIREEELLSILPIQDNPSRTDNRPSIFDYFVKAIYRAMRLFY</sequence>
<dbReference type="KEGG" id="dya:Dyak_GE28333"/>
<dbReference type="AlphaFoldDB" id="A0A0R1DK54"/>
<organism evidence="2 3">
    <name type="scientific">Drosophila yakuba</name>
    <name type="common">Fruit fly</name>
    <dbReference type="NCBI Taxonomy" id="7245"/>
    <lineage>
        <taxon>Eukaryota</taxon>
        <taxon>Metazoa</taxon>
        <taxon>Ecdysozoa</taxon>
        <taxon>Arthropoda</taxon>
        <taxon>Hexapoda</taxon>
        <taxon>Insecta</taxon>
        <taxon>Pterygota</taxon>
        <taxon>Neoptera</taxon>
        <taxon>Endopterygota</taxon>
        <taxon>Diptera</taxon>
        <taxon>Brachycera</taxon>
        <taxon>Muscomorpha</taxon>
        <taxon>Ephydroidea</taxon>
        <taxon>Drosophilidae</taxon>
        <taxon>Drosophila</taxon>
        <taxon>Sophophora</taxon>
    </lineage>
</organism>
<evidence type="ECO:0000256" key="1">
    <source>
        <dbReference type="SAM" id="MobiDB-lite"/>
    </source>
</evidence>
<feature type="compositionally biased region" description="Basic residues" evidence="1">
    <location>
        <begin position="11"/>
        <end position="24"/>
    </location>
</feature>